<feature type="transmembrane region" description="Helical" evidence="6">
    <location>
        <begin position="568"/>
        <end position="586"/>
    </location>
</feature>
<comment type="subcellular location">
    <subcellularLocation>
        <location evidence="1">Endomembrane system</location>
        <topology evidence="1">Multi-pass membrane protein</topology>
    </subcellularLocation>
</comment>
<name>A0A1B1TBS1_9ARCH</name>
<feature type="transmembrane region" description="Helical" evidence="6">
    <location>
        <begin position="162"/>
        <end position="187"/>
    </location>
</feature>
<reference evidence="7" key="1">
    <citation type="submission" date="2014-11" db="EMBL/GenBank/DDBJ databases">
        <authorList>
            <person name="Zhu J."/>
            <person name="Qi W."/>
            <person name="Song R."/>
        </authorList>
    </citation>
    <scope>NUCLEOTIDE SEQUENCE</scope>
</reference>
<keyword evidence="2" id="KW-0813">Transport</keyword>
<dbReference type="Pfam" id="PF11700">
    <property type="entry name" value="ATG22"/>
    <property type="match status" value="2"/>
</dbReference>
<sequence>MSDTIELDRESDPQAVRGYAFYDWAKSAFETSVTTAILPVWFASLFLEANGLTTTVLGKSMSGDAIWSFAVAGAALLVAFVSPSLGVIADRRAIKMWWLKILTYVGAGSTFLLFAAPFLPISTQWIWLMVMFVLANIGLNGAGVFYNALLPHMGKDDEMDRISNLAFAYGYFGGGILLVIHIAILIGTDYAPWATQFAMASSGLWWYGFAYLTFKWVPEPPIENEMESLGFKESASLALSEIRKTLGEYDKFKTLFFYMIAYFFFIDGINTVTALGGIFGTTVLGITGFDLMITILAIQFVAAPSAILFTKLAKKVGTKQALTMSLVGWVVLCFAALSFAPLELESHKEYQIQFDWDEEENIYTVQMANSDVPELAQKLDYRDSEFNEQEWANDWSHIIPVKIDDRSDTMKWNFWVTDSDGDDTEVAYVLSLNDIVDSEINTFLQSLDESRFSVSVSGGSLDTMTNIGVDHPTSLGDGKLDFIPEAARDNVWGPLGLAVGFQFLLLGCAMGTLLGGSQGLARSMFGQIVPETRSAEFFGFFGFFGKVAALIGPLLYGTLTVMYDSRVGILSISVLILIGAVMMRFVDVEQGRADAQAEDARNRGIHSED</sequence>
<dbReference type="PANTHER" id="PTHR23519">
    <property type="entry name" value="AUTOPHAGY-RELATED PROTEIN 22"/>
    <property type="match status" value="1"/>
</dbReference>
<dbReference type="Gene3D" id="1.20.1250.20">
    <property type="entry name" value="MFS general substrate transporter like domains"/>
    <property type="match status" value="2"/>
</dbReference>
<organism evidence="7">
    <name type="scientific">Candidatus Thalassarchaea marina</name>
    <dbReference type="NCBI Taxonomy" id="1680828"/>
    <lineage>
        <taxon>Archaea</taxon>
        <taxon>Methanobacteriati</taxon>
        <taxon>Thermoplasmatota</taxon>
        <taxon>Candidatus Poseidoniia</taxon>
        <taxon>Candidatus Poseidoniia incertae sedis</taxon>
    </lineage>
</organism>
<keyword evidence="3 6" id="KW-0812">Transmembrane</keyword>
<reference evidence="7" key="2">
    <citation type="journal article" date="2015" name="ISME J.">
        <title>A new class of marine Euryarchaeota group II from the Mediterranean deep chlorophyll maximum.</title>
        <authorList>
            <person name="Martin-Cuadrado A.B."/>
            <person name="Garcia-Heredia I."/>
            <person name="Molto A.G."/>
            <person name="Lopez-Ubeda R."/>
            <person name="Kimes N."/>
            <person name="Lopez-Garcia P."/>
            <person name="Moreira D."/>
            <person name="Rodriguez-Valera F."/>
        </authorList>
    </citation>
    <scope>NUCLEOTIDE SEQUENCE</scope>
</reference>
<feature type="transmembrane region" description="Helical" evidence="6">
    <location>
        <begin position="291"/>
        <end position="309"/>
    </location>
</feature>
<evidence type="ECO:0000256" key="3">
    <source>
        <dbReference type="ARBA" id="ARBA00022692"/>
    </source>
</evidence>
<keyword evidence="4 6" id="KW-1133">Transmembrane helix</keyword>
<feature type="transmembrane region" description="Helical" evidence="6">
    <location>
        <begin position="101"/>
        <end position="119"/>
    </location>
</feature>
<evidence type="ECO:0000256" key="6">
    <source>
        <dbReference type="SAM" id="Phobius"/>
    </source>
</evidence>
<feature type="transmembrane region" description="Helical" evidence="6">
    <location>
        <begin position="491"/>
        <end position="516"/>
    </location>
</feature>
<feature type="transmembrane region" description="Helical" evidence="6">
    <location>
        <begin position="125"/>
        <end position="150"/>
    </location>
</feature>
<dbReference type="PANTHER" id="PTHR23519:SF1">
    <property type="entry name" value="AUTOPHAGY-RELATED PROTEIN 22"/>
    <property type="match status" value="1"/>
</dbReference>
<dbReference type="InterPro" id="IPR024671">
    <property type="entry name" value="Atg22-like"/>
</dbReference>
<accession>A0A1B1TBS1</accession>
<dbReference type="AlphaFoldDB" id="A0A1B1TBS1"/>
<dbReference type="SUPFAM" id="SSF103473">
    <property type="entry name" value="MFS general substrate transporter"/>
    <property type="match status" value="2"/>
</dbReference>
<feature type="transmembrane region" description="Helical" evidence="6">
    <location>
        <begin position="537"/>
        <end position="556"/>
    </location>
</feature>
<evidence type="ECO:0000256" key="1">
    <source>
        <dbReference type="ARBA" id="ARBA00004127"/>
    </source>
</evidence>
<protein>
    <submittedName>
        <fullName evidence="7">Major facilitator permease superfamily protein (UMF1)</fullName>
    </submittedName>
</protein>
<dbReference type="InterPro" id="IPR036259">
    <property type="entry name" value="MFS_trans_sf"/>
</dbReference>
<feature type="transmembrane region" description="Helical" evidence="6">
    <location>
        <begin position="321"/>
        <end position="340"/>
    </location>
</feature>
<feature type="transmembrane region" description="Helical" evidence="6">
    <location>
        <begin position="193"/>
        <end position="214"/>
    </location>
</feature>
<proteinExistence type="predicted"/>
<feature type="transmembrane region" description="Helical" evidence="6">
    <location>
        <begin position="66"/>
        <end position="89"/>
    </location>
</feature>
<dbReference type="GO" id="GO:0012505">
    <property type="term" value="C:endomembrane system"/>
    <property type="evidence" value="ECO:0007669"/>
    <property type="project" value="UniProtKB-SubCell"/>
</dbReference>
<feature type="transmembrane region" description="Helical" evidence="6">
    <location>
        <begin position="255"/>
        <end position="279"/>
    </location>
</feature>
<dbReference type="EMBL" id="KP211851">
    <property type="protein sequence ID" value="ANV79732.1"/>
    <property type="molecule type" value="Genomic_DNA"/>
</dbReference>
<evidence type="ECO:0000256" key="2">
    <source>
        <dbReference type="ARBA" id="ARBA00022448"/>
    </source>
</evidence>
<evidence type="ECO:0000313" key="7">
    <source>
        <dbReference type="EMBL" id="ANV79732.1"/>
    </source>
</evidence>
<keyword evidence="5 6" id="KW-0472">Membrane</keyword>
<dbReference type="InterPro" id="IPR050495">
    <property type="entry name" value="ATG22/LtaA_families"/>
</dbReference>
<evidence type="ECO:0000256" key="4">
    <source>
        <dbReference type="ARBA" id="ARBA00022989"/>
    </source>
</evidence>
<evidence type="ECO:0000256" key="5">
    <source>
        <dbReference type="ARBA" id="ARBA00023136"/>
    </source>
</evidence>
<feature type="transmembrane region" description="Helical" evidence="6">
    <location>
        <begin position="27"/>
        <end position="46"/>
    </location>
</feature>